<name>A0A381UHF1_9ZZZZ</name>
<evidence type="ECO:0000256" key="4">
    <source>
        <dbReference type="ARBA" id="ARBA00022842"/>
    </source>
</evidence>
<proteinExistence type="predicted"/>
<gene>
    <name evidence="6" type="ORF">METZ01_LOCUS80248</name>
</gene>
<evidence type="ECO:0000256" key="5">
    <source>
        <dbReference type="ARBA" id="ARBA00023277"/>
    </source>
</evidence>
<evidence type="ECO:0008006" key="7">
    <source>
        <dbReference type="Google" id="ProtNLM"/>
    </source>
</evidence>
<dbReference type="GO" id="GO:0005975">
    <property type="term" value="P:carbohydrate metabolic process"/>
    <property type="evidence" value="ECO:0007669"/>
    <property type="project" value="InterPro"/>
</dbReference>
<keyword evidence="5" id="KW-0119">Carbohydrate metabolism</keyword>
<evidence type="ECO:0000313" key="6">
    <source>
        <dbReference type="EMBL" id="SVA27394.1"/>
    </source>
</evidence>
<keyword evidence="3" id="KW-0378">Hydrolase</keyword>
<accession>A0A381UHF1</accession>
<dbReference type="InterPro" id="IPR006879">
    <property type="entry name" value="YdjC-like"/>
</dbReference>
<dbReference type="PANTHER" id="PTHR31609">
    <property type="entry name" value="YDJC DEACETYLASE FAMILY MEMBER"/>
    <property type="match status" value="1"/>
</dbReference>
<dbReference type="GO" id="GO:0016787">
    <property type="term" value="F:hydrolase activity"/>
    <property type="evidence" value="ECO:0007669"/>
    <property type="project" value="UniProtKB-KW"/>
</dbReference>
<dbReference type="AlphaFoldDB" id="A0A381UHF1"/>
<dbReference type="CDD" id="cd10802">
    <property type="entry name" value="YdjC_TTHB029_like"/>
    <property type="match status" value="1"/>
</dbReference>
<reference evidence="6" key="1">
    <citation type="submission" date="2018-05" db="EMBL/GenBank/DDBJ databases">
        <authorList>
            <person name="Lanie J.A."/>
            <person name="Ng W.-L."/>
            <person name="Kazmierczak K.M."/>
            <person name="Andrzejewski T.M."/>
            <person name="Davidsen T.M."/>
            <person name="Wayne K.J."/>
            <person name="Tettelin H."/>
            <person name="Glass J.I."/>
            <person name="Rusch D."/>
            <person name="Podicherti R."/>
            <person name="Tsui H.-C.T."/>
            <person name="Winkler M.E."/>
        </authorList>
    </citation>
    <scope>NUCLEOTIDE SEQUENCE</scope>
</reference>
<sequence>MKKFLSIIITLFSLNASSQIQNIAEKLGYGKDAKLLILHADDIGVSHSVNQASFNGFLNSSISSGSIMVPCPWVKEVAEFSIKNPQFDLGLHLTLNAEWKNYKWNGVLPSNEISSLLNEFDEFYDNTSDVDKNADPEEVRKELQAQIDYSRALGLNPTHIDTHMGALATNKDLWRVYIETGHKNKLVSMVTSGRSLTLFNDEFPIPNYVVIVNDLFMIYPELDREFVESAFGKENAEKMLIEQGYNHETWIELYSTKIKILEPGLNVFLLHLGYDNSELQAITIEHPEYGSLWRQLDSDIFNSQELKNLIKENNIKLVTWGDIREVIYPDLTVY</sequence>
<dbReference type="Pfam" id="PF04794">
    <property type="entry name" value="YdjC"/>
    <property type="match status" value="1"/>
</dbReference>
<evidence type="ECO:0000256" key="2">
    <source>
        <dbReference type="ARBA" id="ARBA00022723"/>
    </source>
</evidence>
<comment type="cofactor">
    <cofactor evidence="1">
        <name>Mg(2+)</name>
        <dbReference type="ChEBI" id="CHEBI:18420"/>
    </cofactor>
</comment>
<dbReference type="EMBL" id="UINC01006416">
    <property type="protein sequence ID" value="SVA27394.1"/>
    <property type="molecule type" value="Genomic_DNA"/>
</dbReference>
<organism evidence="6">
    <name type="scientific">marine metagenome</name>
    <dbReference type="NCBI Taxonomy" id="408172"/>
    <lineage>
        <taxon>unclassified sequences</taxon>
        <taxon>metagenomes</taxon>
        <taxon>ecological metagenomes</taxon>
    </lineage>
</organism>
<keyword evidence="4" id="KW-0460">Magnesium</keyword>
<dbReference type="GO" id="GO:0019213">
    <property type="term" value="F:deacetylase activity"/>
    <property type="evidence" value="ECO:0007669"/>
    <property type="project" value="TreeGrafter"/>
</dbReference>
<dbReference type="Gene3D" id="3.20.20.370">
    <property type="entry name" value="Glycoside hydrolase/deacetylase"/>
    <property type="match status" value="1"/>
</dbReference>
<dbReference type="GO" id="GO:0046872">
    <property type="term" value="F:metal ion binding"/>
    <property type="evidence" value="ECO:0007669"/>
    <property type="project" value="UniProtKB-KW"/>
</dbReference>
<keyword evidence="2" id="KW-0479">Metal-binding</keyword>
<dbReference type="InterPro" id="IPR011330">
    <property type="entry name" value="Glyco_hydro/deAcase_b/a-brl"/>
</dbReference>
<dbReference type="SUPFAM" id="SSF88713">
    <property type="entry name" value="Glycoside hydrolase/deacetylase"/>
    <property type="match status" value="1"/>
</dbReference>
<protein>
    <recommendedName>
        <fullName evidence="7">ChbG/HpnK family deacetylase</fullName>
    </recommendedName>
</protein>
<evidence type="ECO:0000256" key="1">
    <source>
        <dbReference type="ARBA" id="ARBA00001946"/>
    </source>
</evidence>
<evidence type="ECO:0000256" key="3">
    <source>
        <dbReference type="ARBA" id="ARBA00022801"/>
    </source>
</evidence>
<dbReference type="PANTHER" id="PTHR31609:SF1">
    <property type="entry name" value="CARBOHYDRATE DEACETYLASE"/>
    <property type="match status" value="1"/>
</dbReference>